<dbReference type="RefSeq" id="WP_200171868.1">
    <property type="nucleotide sequence ID" value="NZ_BAABKQ010000001.1"/>
</dbReference>
<dbReference type="Proteomes" id="UP001500839">
    <property type="component" value="Unassembled WGS sequence"/>
</dbReference>
<comment type="caution">
    <text evidence="1">The sequence shown here is derived from an EMBL/GenBank/DDBJ whole genome shotgun (WGS) entry which is preliminary data.</text>
</comment>
<keyword evidence="2" id="KW-1185">Reference proteome</keyword>
<dbReference type="EMBL" id="BAABKQ010000001">
    <property type="protein sequence ID" value="GAA4816745.1"/>
    <property type="molecule type" value="Genomic_DNA"/>
</dbReference>
<evidence type="ECO:0000313" key="2">
    <source>
        <dbReference type="Proteomes" id="UP001500839"/>
    </source>
</evidence>
<evidence type="ECO:0000313" key="1">
    <source>
        <dbReference type="EMBL" id="GAA4816745.1"/>
    </source>
</evidence>
<dbReference type="Gene3D" id="1.20.90.10">
    <property type="entry name" value="Phospholipase A2 domain"/>
    <property type="match status" value="1"/>
</dbReference>
<gene>
    <name evidence="1" type="ORF">GCM10023353_23850</name>
</gene>
<reference evidence="2" key="1">
    <citation type="journal article" date="2019" name="Int. J. Syst. Evol. Microbiol.">
        <title>The Global Catalogue of Microorganisms (GCM) 10K type strain sequencing project: providing services to taxonomists for standard genome sequencing and annotation.</title>
        <authorList>
            <consortium name="The Broad Institute Genomics Platform"/>
            <consortium name="The Broad Institute Genome Sequencing Center for Infectious Disease"/>
            <person name="Wu L."/>
            <person name="Ma J."/>
        </authorList>
    </citation>
    <scope>NUCLEOTIDE SEQUENCE [LARGE SCALE GENOMIC DNA]</scope>
    <source>
        <strain evidence="2">JCM 18542</strain>
    </source>
</reference>
<proteinExistence type="predicted"/>
<organism evidence="1 2">
    <name type="scientific">Tomitella cavernea</name>
    <dbReference type="NCBI Taxonomy" id="1387982"/>
    <lineage>
        <taxon>Bacteria</taxon>
        <taxon>Bacillati</taxon>
        <taxon>Actinomycetota</taxon>
        <taxon>Actinomycetes</taxon>
        <taxon>Mycobacteriales</taxon>
        <taxon>Tomitella</taxon>
    </lineage>
</organism>
<protein>
    <recommendedName>
        <fullName evidence="3">Phospholipase A2</fullName>
    </recommendedName>
</protein>
<name>A0ABP9CXE7_9ACTN</name>
<sequence>MHTPPRAAGCPLASPRRTRAHRTRRAARIVFAAAAFTLIAAAATLALAFALPVQAAEVDGDDGAASDAVRAVDALLHADAHTALRRMPPGFPAYAGYRPAVEDGMLVNPAGGCSSPVPLPASFAGACRAHDLGYDLLRYADAQGLQLGPWARRGLDAQLAERLHAVCAPHETVCRAAADAAAAAVDVNSWRQGYGVPLHEDVGLYALGGVGAAGAVFAAGSGARGAVRGSRRASALRRAGGAGRARTGIRRTARMAAGVTA</sequence>
<evidence type="ECO:0008006" key="3">
    <source>
        <dbReference type="Google" id="ProtNLM"/>
    </source>
</evidence>
<accession>A0ABP9CXE7</accession>
<dbReference type="InterPro" id="IPR036444">
    <property type="entry name" value="PLipase_A2_dom_sf"/>
</dbReference>
<dbReference type="SUPFAM" id="SSF48619">
    <property type="entry name" value="Phospholipase A2, PLA2"/>
    <property type="match status" value="1"/>
</dbReference>